<reference evidence="2 3" key="1">
    <citation type="submission" date="2021-09" db="EMBL/GenBank/DDBJ databases">
        <title>Genomic insights and catalytic innovation underlie evolution of tropane alkaloids biosynthesis.</title>
        <authorList>
            <person name="Wang Y.-J."/>
            <person name="Tian T."/>
            <person name="Huang J.-P."/>
            <person name="Huang S.-X."/>
        </authorList>
    </citation>
    <scope>NUCLEOTIDE SEQUENCE [LARGE SCALE GENOMIC DNA]</scope>
    <source>
        <strain evidence="2">KIB-2018</strain>
        <tissue evidence="2">Leaf</tissue>
    </source>
</reference>
<feature type="compositionally biased region" description="Basic and acidic residues" evidence="1">
    <location>
        <begin position="37"/>
        <end position="63"/>
    </location>
</feature>
<keyword evidence="3" id="KW-1185">Reference proteome</keyword>
<evidence type="ECO:0000256" key="1">
    <source>
        <dbReference type="SAM" id="MobiDB-lite"/>
    </source>
</evidence>
<feature type="region of interest" description="Disordered" evidence="1">
    <location>
        <begin position="27"/>
        <end position="117"/>
    </location>
</feature>
<name>A0AAV8UDF2_9ROSI</name>
<feature type="region of interest" description="Disordered" evidence="1">
    <location>
        <begin position="169"/>
        <end position="322"/>
    </location>
</feature>
<feature type="compositionally biased region" description="Basic and acidic residues" evidence="1">
    <location>
        <begin position="292"/>
        <end position="303"/>
    </location>
</feature>
<sequence>MSRCFPFPPPGYEKKVTIDDIDLLAKETRKEKKHKGDKKDKEKKEGKEKKNKDRIKEKHSEKKDRKKKHKEKEKDREKEKAKEKRQVYDEQRLEGQSEFHNGEKFSSNSMPDKDINDSKYVHELVKRIREEDRVSGSQMLHKIPEAEQRRVEVQGWALDNLYLDQLEEQQKLKDKNEDRSKVSGQRNHNDAGGVENTFGQSFSGMGQERVEGITKLVEKDTEKEIERKEKSKHKENDNKGDKHKCRDPEKDRKAKNKKRDKEKKKEAKVREVSEPTNDQAKFKASSPLLKGSSKDSLDFRISRSSDPARLGSTNSTVEENLGKRKEVEINGYLPGNGERPNKLARPVSSSNLVIENGNKLEQCQTSIPTTSEKQGLVDNHRSNVMDRKINGFLTPLQTNDCKIRQSSANAPANENGEVYQKPPHPDLKYLNQILSVPKMDEWPDYCDQEWLLSSDHKSKKLETGSSVTNGAIQVWAEARQKCADIVALPYVIPY</sequence>
<comment type="caution">
    <text evidence="2">The sequence shown here is derived from an EMBL/GenBank/DDBJ whole genome shotgun (WGS) entry which is preliminary data.</text>
</comment>
<dbReference type="EMBL" id="JAIWQS010000008">
    <property type="protein sequence ID" value="KAJ8899352.1"/>
    <property type="molecule type" value="Genomic_DNA"/>
</dbReference>
<dbReference type="PANTHER" id="PTHR34660:SF21">
    <property type="entry name" value="MYB-LIKE PROTEIN X ISOFORM X2"/>
    <property type="match status" value="1"/>
</dbReference>
<evidence type="ECO:0000313" key="2">
    <source>
        <dbReference type="EMBL" id="KAJ8899352.1"/>
    </source>
</evidence>
<dbReference type="Proteomes" id="UP001159364">
    <property type="component" value="Linkage Group LG08"/>
</dbReference>
<feature type="compositionally biased region" description="Basic residues" evidence="1">
    <location>
        <begin position="253"/>
        <end position="262"/>
    </location>
</feature>
<evidence type="ECO:0000313" key="3">
    <source>
        <dbReference type="Proteomes" id="UP001159364"/>
    </source>
</evidence>
<dbReference type="PANTHER" id="PTHR34660">
    <property type="entry name" value="MYB-LIKE PROTEIN X"/>
    <property type="match status" value="1"/>
</dbReference>
<accession>A0AAV8UDF2</accession>
<organism evidence="2 3">
    <name type="scientific">Erythroxylum novogranatense</name>
    <dbReference type="NCBI Taxonomy" id="1862640"/>
    <lineage>
        <taxon>Eukaryota</taxon>
        <taxon>Viridiplantae</taxon>
        <taxon>Streptophyta</taxon>
        <taxon>Embryophyta</taxon>
        <taxon>Tracheophyta</taxon>
        <taxon>Spermatophyta</taxon>
        <taxon>Magnoliopsida</taxon>
        <taxon>eudicotyledons</taxon>
        <taxon>Gunneridae</taxon>
        <taxon>Pentapetalae</taxon>
        <taxon>rosids</taxon>
        <taxon>fabids</taxon>
        <taxon>Malpighiales</taxon>
        <taxon>Erythroxylaceae</taxon>
        <taxon>Erythroxylum</taxon>
    </lineage>
</organism>
<proteinExistence type="predicted"/>
<feature type="compositionally biased region" description="Basic and acidic residues" evidence="1">
    <location>
        <begin position="208"/>
        <end position="252"/>
    </location>
</feature>
<dbReference type="AlphaFoldDB" id="A0AAV8UDF2"/>
<feature type="compositionally biased region" description="Basic and acidic residues" evidence="1">
    <location>
        <begin position="169"/>
        <end position="181"/>
    </location>
</feature>
<feature type="compositionally biased region" description="Basic and acidic residues" evidence="1">
    <location>
        <begin position="263"/>
        <end position="273"/>
    </location>
</feature>
<gene>
    <name evidence="2" type="ORF">K2173_018326</name>
</gene>
<protein>
    <submittedName>
        <fullName evidence="2">Uncharacterized protein</fullName>
    </submittedName>
</protein>
<feature type="compositionally biased region" description="Basic and acidic residues" evidence="1">
    <location>
        <begin position="72"/>
        <end position="103"/>
    </location>
</feature>